<dbReference type="InterPro" id="IPR036291">
    <property type="entry name" value="NAD(P)-bd_dom_sf"/>
</dbReference>
<comment type="caution">
    <text evidence="3">The sequence shown here is derived from an EMBL/GenBank/DDBJ whole genome shotgun (WGS) entry which is preliminary data.</text>
</comment>
<gene>
    <name evidence="3" type="ORF">BV510_00515</name>
    <name evidence="4" type="ORF">CRI78_15295</name>
</gene>
<dbReference type="STRING" id="1801.BRW64_07425"/>
<evidence type="ECO:0000256" key="2">
    <source>
        <dbReference type="ARBA" id="ARBA00023002"/>
    </source>
</evidence>
<dbReference type="PRINTS" id="PR00080">
    <property type="entry name" value="SDRFAMILY"/>
</dbReference>
<dbReference type="Gene3D" id="3.40.50.720">
    <property type="entry name" value="NAD(P)-binding Rossmann-like Domain"/>
    <property type="match status" value="1"/>
</dbReference>
<dbReference type="AlphaFoldDB" id="A0A1Q4HHX7"/>
<reference evidence="4 6" key="2">
    <citation type="submission" date="2017-10" db="EMBL/GenBank/DDBJ databases">
        <title>The new phylogeny of genus Mycobacterium.</title>
        <authorList>
            <person name="Tortoli E."/>
            <person name="Trovato A."/>
            <person name="Cirillo D.M."/>
        </authorList>
    </citation>
    <scope>NUCLEOTIDE SEQUENCE [LARGE SCALE GENOMIC DNA]</scope>
    <source>
        <strain evidence="4 6">IP141170001</strain>
    </source>
</reference>
<evidence type="ECO:0000313" key="4">
    <source>
        <dbReference type="EMBL" id="PEG53716.1"/>
    </source>
</evidence>
<evidence type="ECO:0000313" key="6">
    <source>
        <dbReference type="Proteomes" id="UP000220340"/>
    </source>
</evidence>
<proteinExistence type="inferred from homology"/>
<dbReference type="RefSeq" id="WP_073855551.1">
    <property type="nucleotide sequence ID" value="NZ_BAAATC010000015.1"/>
</dbReference>
<sequence length="242" mass="25453">MSLTALVTGAGGGIGLATVVRLAADGVDVIATDVKPQSPELPAGVRYVPFDLLKGDPAVLLGNLDGRPLDYLVNAAGLALFDRDGSVLDTDEAVWTATLGVNLHALRHLTVAAVPLLRQGRGRSIVNVASTAGLRGMDSPLDAYQVSKAAVVSLSQSLALQLGPEGIRCNTVCPGAILTPMIEPLYQENPDRRTNMEQRTPLRRLGLPEDIANAIAFLLSEQASFITATDLVVDGGWIAQIR</sequence>
<evidence type="ECO:0000256" key="1">
    <source>
        <dbReference type="ARBA" id="ARBA00006484"/>
    </source>
</evidence>
<reference evidence="3 5" key="1">
    <citation type="submission" date="2016-09" db="EMBL/GenBank/DDBJ databases">
        <title>genome sequences of unsequenced Mycobacteria.</title>
        <authorList>
            <person name="Greninger A.L."/>
            <person name="Jerome K.R."/>
            <person name="Mcnair B."/>
            <person name="Wallis C."/>
            <person name="Fang F."/>
        </authorList>
    </citation>
    <scope>NUCLEOTIDE SEQUENCE [LARGE SCALE GENOMIC DNA]</scope>
    <source>
        <strain evidence="3 5">BM1</strain>
    </source>
</reference>
<dbReference type="GO" id="GO:0016616">
    <property type="term" value="F:oxidoreductase activity, acting on the CH-OH group of donors, NAD or NADP as acceptor"/>
    <property type="evidence" value="ECO:0007669"/>
    <property type="project" value="TreeGrafter"/>
</dbReference>
<accession>A0A1Q4HHX7</accession>
<dbReference type="Pfam" id="PF13561">
    <property type="entry name" value="adh_short_C2"/>
    <property type="match status" value="1"/>
</dbReference>
<evidence type="ECO:0000313" key="3">
    <source>
        <dbReference type="EMBL" id="OPE56329.1"/>
    </source>
</evidence>
<dbReference type="OrthoDB" id="7064009at2"/>
<dbReference type="Proteomes" id="UP000220340">
    <property type="component" value="Unassembled WGS sequence"/>
</dbReference>
<dbReference type="Proteomes" id="UP000191039">
    <property type="component" value="Unassembled WGS sequence"/>
</dbReference>
<evidence type="ECO:0000313" key="5">
    <source>
        <dbReference type="Proteomes" id="UP000191039"/>
    </source>
</evidence>
<keyword evidence="6" id="KW-1185">Reference proteome</keyword>
<name>A0A1Q4HHX7_9MYCO</name>
<protein>
    <submittedName>
        <fullName evidence="3 4">Oxidoreductase</fullName>
    </submittedName>
</protein>
<dbReference type="SUPFAM" id="SSF51735">
    <property type="entry name" value="NAD(P)-binding Rossmann-fold domains"/>
    <property type="match status" value="1"/>
</dbReference>
<keyword evidence="2" id="KW-0560">Oxidoreductase</keyword>
<dbReference type="PANTHER" id="PTHR42760:SF133">
    <property type="entry name" value="3-OXOACYL-[ACYL-CARRIER-PROTEIN] REDUCTASE"/>
    <property type="match status" value="1"/>
</dbReference>
<dbReference type="PRINTS" id="PR00081">
    <property type="entry name" value="GDHRDH"/>
</dbReference>
<dbReference type="PANTHER" id="PTHR42760">
    <property type="entry name" value="SHORT-CHAIN DEHYDROGENASES/REDUCTASES FAMILY MEMBER"/>
    <property type="match status" value="1"/>
</dbReference>
<dbReference type="CDD" id="cd05233">
    <property type="entry name" value="SDR_c"/>
    <property type="match status" value="1"/>
</dbReference>
<comment type="similarity">
    <text evidence="1">Belongs to the short-chain dehydrogenases/reductases (SDR) family.</text>
</comment>
<dbReference type="FunFam" id="3.40.50.720:FF:000084">
    <property type="entry name" value="Short-chain dehydrogenase reductase"/>
    <property type="match status" value="1"/>
</dbReference>
<organism evidence="3 5">
    <name type="scientific">Mycolicibacterium diernhoferi</name>
    <dbReference type="NCBI Taxonomy" id="1801"/>
    <lineage>
        <taxon>Bacteria</taxon>
        <taxon>Bacillati</taxon>
        <taxon>Actinomycetota</taxon>
        <taxon>Actinomycetes</taxon>
        <taxon>Mycobacteriales</taxon>
        <taxon>Mycobacteriaceae</taxon>
        <taxon>Mycolicibacterium</taxon>
    </lineage>
</organism>
<dbReference type="EMBL" id="MIJD01000002">
    <property type="protein sequence ID" value="OPE56329.1"/>
    <property type="molecule type" value="Genomic_DNA"/>
</dbReference>
<dbReference type="InterPro" id="IPR002347">
    <property type="entry name" value="SDR_fam"/>
</dbReference>
<dbReference type="EMBL" id="PDCR01000018">
    <property type="protein sequence ID" value="PEG53716.1"/>
    <property type="molecule type" value="Genomic_DNA"/>
</dbReference>